<dbReference type="NCBIfam" id="NF040526">
    <property type="entry name" value="SCO0930_lipo"/>
    <property type="match status" value="1"/>
</dbReference>
<name>A0A4V6Q6X2_9PSEU</name>
<evidence type="ECO:0000256" key="1">
    <source>
        <dbReference type="SAM" id="MobiDB-lite"/>
    </source>
</evidence>
<sequence length="297" mass="30508">MSRKRLVVPVFAGLALLTGCGAAPGPPTLIEPAAAPAGQAQQASVSLNTAGVAGLGTVLTDQDGRTLYLFTNDSKNPPTSTCVDACATKWPPLLGSDVLSAGVDRDLLGTVTRPDGTTQVTVGGWPVYTYSGDTTRGEATGQGLQDAWYAVTPLGTKAGAPAKPTAVVSTDIPGFGNALTDQDGRTLYLFTKDDKAPSQSRCDGQCAVDWPPLLTTTEVAVRGVDPALVGTVLRPDGSKQVTVGGWPVYSFAKDEKPGQTNGHGFGGVWFVVEKEGCKSTAPVPSSPESPPSADTGY</sequence>
<proteinExistence type="predicted"/>
<keyword evidence="3" id="KW-0449">Lipoprotein</keyword>
<protein>
    <submittedName>
        <fullName evidence="3">Putative lipoprotein with Yx(FWY)xxD motif</fullName>
    </submittedName>
</protein>
<dbReference type="GO" id="GO:0043448">
    <property type="term" value="P:alkane catabolic process"/>
    <property type="evidence" value="ECO:0007669"/>
    <property type="project" value="TreeGrafter"/>
</dbReference>
<dbReference type="Pfam" id="PF03640">
    <property type="entry name" value="Lipoprotein_15"/>
    <property type="match status" value="4"/>
</dbReference>
<organism evidence="3 4">
    <name type="scientific">Actinophytocola oryzae</name>
    <dbReference type="NCBI Taxonomy" id="502181"/>
    <lineage>
        <taxon>Bacteria</taxon>
        <taxon>Bacillati</taxon>
        <taxon>Actinomycetota</taxon>
        <taxon>Actinomycetes</taxon>
        <taxon>Pseudonocardiales</taxon>
        <taxon>Pseudonocardiaceae</taxon>
    </lineage>
</organism>
<dbReference type="Proteomes" id="UP000294927">
    <property type="component" value="Unassembled WGS sequence"/>
</dbReference>
<dbReference type="InterPro" id="IPR047910">
    <property type="entry name" value="SCO0930-like"/>
</dbReference>
<dbReference type="EMBL" id="SOCP01000004">
    <property type="protein sequence ID" value="TDV54041.1"/>
    <property type="molecule type" value="Genomic_DNA"/>
</dbReference>
<evidence type="ECO:0000313" key="3">
    <source>
        <dbReference type="EMBL" id="TDV54041.1"/>
    </source>
</evidence>
<dbReference type="OrthoDB" id="597632at2"/>
<feature type="chain" id="PRO_5020854690" evidence="2">
    <location>
        <begin position="23"/>
        <end position="297"/>
    </location>
</feature>
<dbReference type="RefSeq" id="WP_133903033.1">
    <property type="nucleotide sequence ID" value="NZ_SOCP01000004.1"/>
</dbReference>
<evidence type="ECO:0000256" key="2">
    <source>
        <dbReference type="SAM" id="SignalP"/>
    </source>
</evidence>
<reference evidence="3 4" key="1">
    <citation type="submission" date="2019-03" db="EMBL/GenBank/DDBJ databases">
        <title>Genomic Encyclopedia of Archaeal and Bacterial Type Strains, Phase II (KMG-II): from individual species to whole genera.</title>
        <authorList>
            <person name="Goeker M."/>
        </authorList>
    </citation>
    <scope>NUCLEOTIDE SEQUENCE [LARGE SCALE GENOMIC DNA]</scope>
    <source>
        <strain evidence="3 4">DSM 45499</strain>
    </source>
</reference>
<keyword evidence="2" id="KW-0732">Signal</keyword>
<evidence type="ECO:0000313" key="4">
    <source>
        <dbReference type="Proteomes" id="UP000294927"/>
    </source>
</evidence>
<gene>
    <name evidence="3" type="ORF">CLV71_104510</name>
</gene>
<dbReference type="InterPro" id="IPR005297">
    <property type="entry name" value="Lipoprotein_repeat"/>
</dbReference>
<feature type="signal peptide" evidence="2">
    <location>
        <begin position="1"/>
        <end position="22"/>
    </location>
</feature>
<comment type="caution">
    <text evidence="3">The sequence shown here is derived from an EMBL/GenBank/DDBJ whole genome shotgun (WGS) entry which is preliminary data.</text>
</comment>
<feature type="region of interest" description="Disordered" evidence="1">
    <location>
        <begin position="278"/>
        <end position="297"/>
    </location>
</feature>
<dbReference type="PANTHER" id="PTHR39335">
    <property type="entry name" value="BLL4220 PROTEIN"/>
    <property type="match status" value="1"/>
</dbReference>
<dbReference type="AlphaFoldDB" id="A0A4V6Q6X2"/>
<dbReference type="PROSITE" id="PS51257">
    <property type="entry name" value="PROKAR_LIPOPROTEIN"/>
    <property type="match status" value="1"/>
</dbReference>
<keyword evidence="4" id="KW-1185">Reference proteome</keyword>
<accession>A0A4V6Q6X2</accession>
<dbReference type="PANTHER" id="PTHR39335:SF1">
    <property type="entry name" value="BLL4220 PROTEIN"/>
    <property type="match status" value="1"/>
</dbReference>